<evidence type="ECO:0000313" key="3">
    <source>
        <dbReference type="Proteomes" id="UP000053354"/>
    </source>
</evidence>
<protein>
    <submittedName>
        <fullName evidence="2">ABC transporter permease</fullName>
    </submittedName>
</protein>
<keyword evidence="1" id="KW-1133">Transmembrane helix</keyword>
<sequence length="115" mass="12687">MNKFWLLTLGIIAGIVALSNIGALFALGISAVIIYVGVHYYLRSLSTWAKVFWAAVAIIGALSAISNVPALIGLAAFAGLWMIYRKWNGQNVSFDAIKESDPFTNFEYQWNKLTK</sequence>
<evidence type="ECO:0000256" key="1">
    <source>
        <dbReference type="SAM" id="Phobius"/>
    </source>
</evidence>
<dbReference type="STRING" id="1302659.I858_010225"/>
<dbReference type="EMBL" id="CP016540">
    <property type="protein sequence ID" value="ANU27364.1"/>
    <property type="molecule type" value="Genomic_DNA"/>
</dbReference>
<proteinExistence type="predicted"/>
<feature type="transmembrane region" description="Helical" evidence="1">
    <location>
        <begin position="51"/>
        <end position="84"/>
    </location>
</feature>
<dbReference type="Proteomes" id="UP000053354">
    <property type="component" value="Chromosome"/>
</dbReference>
<keyword evidence="3" id="KW-1185">Reference proteome</keyword>
<gene>
    <name evidence="2" type="ORF">I858_010225</name>
</gene>
<reference evidence="2" key="1">
    <citation type="submission" date="2016-10" db="EMBL/GenBank/DDBJ databases">
        <authorList>
            <person name="See-Too W.S."/>
        </authorList>
    </citation>
    <scope>NUCLEOTIDE SEQUENCE</scope>
    <source>
        <strain evidence="2">L10.15</strain>
    </source>
</reference>
<dbReference type="RefSeq" id="WP_049693028.1">
    <property type="nucleotide sequence ID" value="NZ_CP016540.2"/>
</dbReference>
<dbReference type="AlphaFoldDB" id="A0A1B1S2G0"/>
<organism evidence="2 3">
    <name type="scientific">Planococcus versutus</name>
    <dbReference type="NCBI Taxonomy" id="1302659"/>
    <lineage>
        <taxon>Bacteria</taxon>
        <taxon>Bacillati</taxon>
        <taxon>Bacillota</taxon>
        <taxon>Bacilli</taxon>
        <taxon>Bacillales</taxon>
        <taxon>Caryophanaceae</taxon>
        <taxon>Planococcus</taxon>
    </lineage>
</organism>
<dbReference type="KEGG" id="pll:I858_010225"/>
<keyword evidence="1" id="KW-0472">Membrane</keyword>
<name>A0A1B1S2G0_9BACL</name>
<evidence type="ECO:0000313" key="2">
    <source>
        <dbReference type="EMBL" id="ANU27364.1"/>
    </source>
</evidence>
<dbReference type="OrthoDB" id="2971941at2"/>
<keyword evidence="1" id="KW-0812">Transmembrane</keyword>
<feature type="transmembrane region" description="Helical" evidence="1">
    <location>
        <begin position="7"/>
        <end position="36"/>
    </location>
</feature>
<accession>A0A1B1S2G0</accession>